<reference evidence="1 4" key="3">
    <citation type="submission" date="2024-06" db="EMBL/GenBank/DDBJ databases">
        <title>Draft genome sequence of Helicobacter trogontum NHP16-4001.</title>
        <authorList>
            <person name="Rimbara E."/>
            <person name="Suzuki M."/>
        </authorList>
    </citation>
    <scope>NUCLEOTIDE SEQUENCE [LARGE SCALE GENOMIC DNA]</scope>
    <source>
        <strain evidence="1 4">NHP16-4001</strain>
    </source>
</reference>
<gene>
    <name evidence="2" type="ORF">LS80_003395</name>
    <name evidence="1" type="ORF">NHP164001_00930</name>
</gene>
<protein>
    <recommendedName>
        <fullName evidence="5">Autotransporter outer membrane beta-barrel domain-containing protein</fullName>
    </recommendedName>
</protein>
<dbReference type="EMBL" id="BAAFHN010000001">
    <property type="protein sequence ID" value="GAB0172080.1"/>
    <property type="molecule type" value="Genomic_DNA"/>
</dbReference>
<evidence type="ECO:0000313" key="3">
    <source>
        <dbReference type="Proteomes" id="UP000029861"/>
    </source>
</evidence>
<comment type="caution">
    <text evidence="2">The sequence shown here is derived from an EMBL/GenBank/DDBJ whole genome shotgun (WGS) entry which is preliminary data.</text>
</comment>
<name>A0A4U8TH89_9HELI</name>
<reference evidence="2 3" key="1">
    <citation type="journal article" date="2014" name="Genome Announc.">
        <title>Draft genome sequences of eight enterohepatic helicobacter species isolated from both laboratory and wild rodents.</title>
        <authorList>
            <person name="Sheh A."/>
            <person name="Shen Z."/>
            <person name="Fox J.G."/>
        </authorList>
    </citation>
    <scope>NUCLEOTIDE SEQUENCE [LARGE SCALE GENOMIC DNA]</scope>
    <source>
        <strain evidence="2 3">ATCC 49310</strain>
    </source>
</reference>
<dbReference type="SUPFAM" id="SSF51126">
    <property type="entry name" value="Pectin lyase-like"/>
    <property type="match status" value="1"/>
</dbReference>
<dbReference type="InterPro" id="IPR011050">
    <property type="entry name" value="Pectin_lyase_fold/virulence"/>
</dbReference>
<dbReference type="Gene3D" id="2.160.20.20">
    <property type="match status" value="1"/>
</dbReference>
<evidence type="ECO:0000313" key="1">
    <source>
        <dbReference type="EMBL" id="GAB0172080.1"/>
    </source>
</evidence>
<evidence type="ECO:0000313" key="2">
    <source>
        <dbReference type="EMBL" id="TLD98868.1"/>
    </source>
</evidence>
<dbReference type="AlphaFoldDB" id="A0A4U8TH89"/>
<dbReference type="Proteomes" id="UP001562457">
    <property type="component" value="Unassembled WGS sequence"/>
</dbReference>
<proteinExistence type="predicted"/>
<dbReference type="EMBL" id="JRPK02000007">
    <property type="protein sequence ID" value="TLD98868.1"/>
    <property type="molecule type" value="Genomic_DNA"/>
</dbReference>
<evidence type="ECO:0000313" key="4">
    <source>
        <dbReference type="Proteomes" id="UP001562457"/>
    </source>
</evidence>
<reference evidence="2" key="2">
    <citation type="submission" date="2018-04" db="EMBL/GenBank/DDBJ databases">
        <authorList>
            <person name="Sheh A."/>
            <person name="Shen Z."/>
            <person name="Mannion A.J."/>
            <person name="Fox J.G."/>
        </authorList>
    </citation>
    <scope>NUCLEOTIDE SEQUENCE</scope>
    <source>
        <strain evidence="2">ATCC 49310</strain>
    </source>
</reference>
<keyword evidence="4" id="KW-1185">Reference proteome</keyword>
<dbReference type="RefSeq" id="WP_052089038.1">
    <property type="nucleotide sequence ID" value="NZ_BAAFHN010000001.1"/>
</dbReference>
<organism evidence="2 3">
    <name type="scientific">Helicobacter trogontum</name>
    <dbReference type="NCBI Taxonomy" id="50960"/>
    <lineage>
        <taxon>Bacteria</taxon>
        <taxon>Pseudomonadati</taxon>
        <taxon>Campylobacterota</taxon>
        <taxon>Epsilonproteobacteria</taxon>
        <taxon>Campylobacterales</taxon>
        <taxon>Helicobacteraceae</taxon>
        <taxon>Helicobacter</taxon>
    </lineage>
</organism>
<evidence type="ECO:0008006" key="5">
    <source>
        <dbReference type="Google" id="ProtNLM"/>
    </source>
</evidence>
<accession>A0A4U8TH89</accession>
<dbReference type="Proteomes" id="UP000029861">
    <property type="component" value="Unassembled WGS sequence"/>
</dbReference>
<dbReference type="InterPro" id="IPR012332">
    <property type="entry name" value="Autotransporter_pectin_lyase_C"/>
</dbReference>
<sequence length="212" mass="22498">MEKSRDIYLSGNGTITLKSDVDLGAGGLIVEKGAKWIIANKNPNNNWLILGGISTDTGAQVTYHAKTKDNDFLHKIGSGELIITSSSPNAGLRIGDGHVVLQNDSNKVSFKEVYFTSGRGTLQIGKTNDIDTNHIYFGVGGGTLDMNGQNLTFNRIYASDSGAIIANTNATSSALSINNAENYLYHGQINSNNGGVLILIPAQNTILPLMVG</sequence>